<gene>
    <name evidence="1" type="ORF">CR513_61424</name>
</gene>
<evidence type="ECO:0000313" key="2">
    <source>
        <dbReference type="Proteomes" id="UP000257109"/>
    </source>
</evidence>
<name>A0A371E346_MUCPR</name>
<proteinExistence type="predicted"/>
<accession>A0A371E346</accession>
<sequence>MRYKLYNGHLYRIPSSRKFYLNFGKDLDNLKFEQFEMTRELMHGMKNANFTSIILKSGSNMKVRDLVDEIGNWNIGQLDMLLSTKVASLYLIHIRSSLNSTKWRLFKTKRKFGGPIPLRGFEHLFGVSDPNYKNQLCTSLEISPLHPNYGVISLGLNVVAISLIGTFNHGSIFT</sequence>
<keyword evidence="2" id="KW-1185">Reference proteome</keyword>
<protein>
    <submittedName>
        <fullName evidence="1">Uncharacterized protein</fullName>
    </submittedName>
</protein>
<evidence type="ECO:0000313" key="1">
    <source>
        <dbReference type="EMBL" id="RDX60435.1"/>
    </source>
</evidence>
<dbReference type="EMBL" id="QJKJ01016876">
    <property type="protein sequence ID" value="RDX60435.1"/>
    <property type="molecule type" value="Genomic_DNA"/>
</dbReference>
<dbReference type="Proteomes" id="UP000257109">
    <property type="component" value="Unassembled WGS sequence"/>
</dbReference>
<dbReference type="AlphaFoldDB" id="A0A371E346"/>
<reference evidence="1" key="1">
    <citation type="submission" date="2018-05" db="EMBL/GenBank/DDBJ databases">
        <title>Draft genome of Mucuna pruriens seed.</title>
        <authorList>
            <person name="Nnadi N.E."/>
            <person name="Vos R."/>
            <person name="Hasami M.H."/>
            <person name="Devisetty U.K."/>
            <person name="Aguiy J.C."/>
        </authorList>
    </citation>
    <scope>NUCLEOTIDE SEQUENCE [LARGE SCALE GENOMIC DNA]</scope>
    <source>
        <strain evidence="1">JCA_2017</strain>
    </source>
</reference>
<feature type="non-terminal residue" evidence="1">
    <location>
        <position position="1"/>
    </location>
</feature>
<organism evidence="1 2">
    <name type="scientific">Mucuna pruriens</name>
    <name type="common">Velvet bean</name>
    <name type="synonym">Dolichos pruriens</name>
    <dbReference type="NCBI Taxonomy" id="157652"/>
    <lineage>
        <taxon>Eukaryota</taxon>
        <taxon>Viridiplantae</taxon>
        <taxon>Streptophyta</taxon>
        <taxon>Embryophyta</taxon>
        <taxon>Tracheophyta</taxon>
        <taxon>Spermatophyta</taxon>
        <taxon>Magnoliopsida</taxon>
        <taxon>eudicotyledons</taxon>
        <taxon>Gunneridae</taxon>
        <taxon>Pentapetalae</taxon>
        <taxon>rosids</taxon>
        <taxon>fabids</taxon>
        <taxon>Fabales</taxon>
        <taxon>Fabaceae</taxon>
        <taxon>Papilionoideae</taxon>
        <taxon>50 kb inversion clade</taxon>
        <taxon>NPAAA clade</taxon>
        <taxon>indigoferoid/millettioid clade</taxon>
        <taxon>Phaseoleae</taxon>
        <taxon>Mucuna</taxon>
    </lineage>
</organism>
<comment type="caution">
    <text evidence="1">The sequence shown here is derived from an EMBL/GenBank/DDBJ whole genome shotgun (WGS) entry which is preliminary data.</text>
</comment>